<gene>
    <name evidence="13" type="ORF">Aam_034_027</name>
</gene>
<keyword evidence="5 9" id="KW-0798">TonB box</keyword>
<dbReference type="InterPro" id="IPR037066">
    <property type="entry name" value="Plug_dom_sf"/>
</dbReference>
<dbReference type="InterPro" id="IPR000531">
    <property type="entry name" value="Beta-barrel_TonB"/>
</dbReference>
<proteinExistence type="inferred from homology"/>
<evidence type="ECO:0000256" key="3">
    <source>
        <dbReference type="ARBA" id="ARBA00022452"/>
    </source>
</evidence>
<organism evidence="13 14">
    <name type="scientific">Acidocella aminolytica 101 = DSM 11237</name>
    <dbReference type="NCBI Taxonomy" id="1120923"/>
    <lineage>
        <taxon>Bacteria</taxon>
        <taxon>Pseudomonadati</taxon>
        <taxon>Pseudomonadota</taxon>
        <taxon>Alphaproteobacteria</taxon>
        <taxon>Acetobacterales</taxon>
        <taxon>Acidocellaceae</taxon>
        <taxon>Acidocella</taxon>
    </lineage>
</organism>
<evidence type="ECO:0000313" key="13">
    <source>
        <dbReference type="EMBL" id="GAN79883.1"/>
    </source>
</evidence>
<evidence type="ECO:0000256" key="4">
    <source>
        <dbReference type="ARBA" id="ARBA00022692"/>
    </source>
</evidence>
<dbReference type="GO" id="GO:0015344">
    <property type="term" value="F:siderophore uptake transmembrane transporter activity"/>
    <property type="evidence" value="ECO:0007669"/>
    <property type="project" value="TreeGrafter"/>
</dbReference>
<keyword evidence="2 8" id="KW-0813">Transport</keyword>
<accession>A0A0D6PFA2</accession>
<dbReference type="SUPFAM" id="SSF56935">
    <property type="entry name" value="Porins"/>
    <property type="match status" value="1"/>
</dbReference>
<evidence type="ECO:0000256" key="10">
    <source>
        <dbReference type="SAM" id="SignalP"/>
    </source>
</evidence>
<evidence type="ECO:0000259" key="11">
    <source>
        <dbReference type="Pfam" id="PF00593"/>
    </source>
</evidence>
<comment type="similarity">
    <text evidence="8 9">Belongs to the TonB-dependent receptor family.</text>
</comment>
<dbReference type="Gene3D" id="2.40.170.20">
    <property type="entry name" value="TonB-dependent receptor, beta-barrel domain"/>
    <property type="match status" value="1"/>
</dbReference>
<keyword evidence="6 8" id="KW-0472">Membrane</keyword>
<dbReference type="EMBL" id="BANC01000034">
    <property type="protein sequence ID" value="GAN79883.1"/>
    <property type="molecule type" value="Genomic_DNA"/>
</dbReference>
<feature type="chain" id="PRO_5010266793" evidence="10">
    <location>
        <begin position="27"/>
        <end position="790"/>
    </location>
</feature>
<reference evidence="13 14" key="1">
    <citation type="submission" date="2012-11" db="EMBL/GenBank/DDBJ databases">
        <title>Whole genome sequence of Acidocella aminolytica 101 = DSM 11237.</title>
        <authorList>
            <person name="Azuma Y."/>
            <person name="Higashiura N."/>
            <person name="Hirakawa H."/>
            <person name="Matsushita K."/>
        </authorList>
    </citation>
    <scope>NUCLEOTIDE SEQUENCE [LARGE SCALE GENOMIC DNA]</scope>
    <source>
        <strain evidence="14">101 / DSM 11237</strain>
    </source>
</reference>
<dbReference type="PANTHER" id="PTHR30069:SF39">
    <property type="entry name" value="BLL6183 PROTEIN"/>
    <property type="match status" value="1"/>
</dbReference>
<keyword evidence="7 8" id="KW-0998">Cell outer membrane</keyword>
<protein>
    <submittedName>
        <fullName evidence="13">TonB-dependent receptor</fullName>
    </submittedName>
</protein>
<dbReference type="GO" id="GO:0009279">
    <property type="term" value="C:cell outer membrane"/>
    <property type="evidence" value="ECO:0007669"/>
    <property type="project" value="UniProtKB-SubCell"/>
</dbReference>
<name>A0A0D6PFA2_9PROT</name>
<feature type="domain" description="TonB-dependent receptor-like beta-barrel" evidence="11">
    <location>
        <begin position="303"/>
        <end position="743"/>
    </location>
</feature>
<evidence type="ECO:0000259" key="12">
    <source>
        <dbReference type="Pfam" id="PF07715"/>
    </source>
</evidence>
<dbReference type="Pfam" id="PF00593">
    <property type="entry name" value="TonB_dep_Rec_b-barrel"/>
    <property type="match status" value="1"/>
</dbReference>
<dbReference type="GO" id="GO:0044718">
    <property type="term" value="P:siderophore transmembrane transport"/>
    <property type="evidence" value="ECO:0007669"/>
    <property type="project" value="TreeGrafter"/>
</dbReference>
<dbReference type="STRING" id="1120923.SAMN02746095_00901"/>
<evidence type="ECO:0000256" key="6">
    <source>
        <dbReference type="ARBA" id="ARBA00023136"/>
    </source>
</evidence>
<dbReference type="Pfam" id="PF07715">
    <property type="entry name" value="Plug"/>
    <property type="match status" value="1"/>
</dbReference>
<evidence type="ECO:0000256" key="7">
    <source>
        <dbReference type="ARBA" id="ARBA00023237"/>
    </source>
</evidence>
<feature type="signal peptide" evidence="10">
    <location>
        <begin position="1"/>
        <end position="26"/>
    </location>
</feature>
<keyword evidence="14" id="KW-1185">Reference proteome</keyword>
<dbReference type="Proteomes" id="UP000032668">
    <property type="component" value="Unassembled WGS sequence"/>
</dbReference>
<comment type="caution">
    <text evidence="13">The sequence shown here is derived from an EMBL/GenBank/DDBJ whole genome shotgun (WGS) entry which is preliminary data.</text>
</comment>
<evidence type="ECO:0000256" key="5">
    <source>
        <dbReference type="ARBA" id="ARBA00023077"/>
    </source>
</evidence>
<keyword evidence="13" id="KW-0675">Receptor</keyword>
<feature type="domain" description="TonB-dependent receptor plug" evidence="12">
    <location>
        <begin position="58"/>
        <end position="170"/>
    </location>
</feature>
<evidence type="ECO:0000256" key="1">
    <source>
        <dbReference type="ARBA" id="ARBA00004571"/>
    </source>
</evidence>
<keyword evidence="4 8" id="KW-0812">Transmembrane</keyword>
<dbReference type="PROSITE" id="PS52016">
    <property type="entry name" value="TONB_DEPENDENT_REC_3"/>
    <property type="match status" value="1"/>
</dbReference>
<keyword evidence="3 8" id="KW-1134">Transmembrane beta strand</keyword>
<sequence length="790" mass="84284">MTHCRLLRPALLAGIALAPGVSWAQAANSTSSANNQDSKYQIINVHIGASPLGGGIPVQKWPTAVQTFSSQDLTKNGAADLTRTMEQQAAGVSMQNSQANPFQPTLLYHGYTLSPIQGTPAGLSVYVNGARFNTPFGDLAMWSLLPDDAIDSFDIVANNPVYGLNALGGAIDVKMKNGFTAPGGEFEIEGGSFGTVQGHLEYGKQVGNTAGYIDISGARQSGWRDEQGSDLKNAFADLGWRSNRAELHVNVIAAQSGLHGPGAVPVDVLQADPAAQFTGPNSINDKYVRVSSTLNLKLTEKTSLQAVLYYENLWEHLINGNGPSDLPCGDGQYLCQGGAGGAYSTTVGGGIIPQYLPTGDNAYGQLNLNTTNTNGYGASAQITHKGVLGQLVAGVSYDGGYTTYSAAAYDGALSLNTRDYYALSGTGLGYMVDEPGTVPVDVGIRNAYYGFYATDTYNITKKLALTVGGRFNIAQIALHNQRGYDPNAAPGGLNGSHYYQHFNPSVGAAYNITPLVTVYGSWSVQNAAPTPAELSCASPQDSCALANFMSGDPPLKQIVSRNFQMGMRSTFIVGGLNFLSVQADVYDDETSDDIQFLQSPYNPQGNGYFANIGSVHRRGGDLAVQFTATRWHLYAAYSRIQATYGSSFVEQSNSPYADNNGNITVNKGDFVPGIPENLFKFGADYHVTRRWIVGFTGTAQTGSYLIGDASNQDKKLPGYALLNLNTRYLLTPHVTLFGNINNVTNQRYYVYGTYSSIGDVYVAQAPNYNNPRSYSTGAPIGVMAGMKVTF</sequence>
<comment type="subcellular location">
    <subcellularLocation>
        <location evidence="1 8">Cell outer membrane</location>
        <topology evidence="1 8">Multi-pass membrane protein</topology>
    </subcellularLocation>
</comment>
<evidence type="ECO:0000313" key="14">
    <source>
        <dbReference type="Proteomes" id="UP000032668"/>
    </source>
</evidence>
<dbReference type="PANTHER" id="PTHR30069">
    <property type="entry name" value="TONB-DEPENDENT OUTER MEMBRANE RECEPTOR"/>
    <property type="match status" value="1"/>
</dbReference>
<evidence type="ECO:0000256" key="8">
    <source>
        <dbReference type="PROSITE-ProRule" id="PRU01360"/>
    </source>
</evidence>
<dbReference type="InterPro" id="IPR036942">
    <property type="entry name" value="Beta-barrel_TonB_sf"/>
</dbReference>
<keyword evidence="10" id="KW-0732">Signal</keyword>
<dbReference type="InterPro" id="IPR012910">
    <property type="entry name" value="Plug_dom"/>
</dbReference>
<evidence type="ECO:0000256" key="2">
    <source>
        <dbReference type="ARBA" id="ARBA00022448"/>
    </source>
</evidence>
<evidence type="ECO:0000256" key="9">
    <source>
        <dbReference type="RuleBase" id="RU003357"/>
    </source>
</evidence>
<dbReference type="AlphaFoldDB" id="A0A0D6PFA2"/>
<dbReference type="InterPro" id="IPR039426">
    <property type="entry name" value="TonB-dep_rcpt-like"/>
</dbReference>
<dbReference type="Gene3D" id="2.170.130.10">
    <property type="entry name" value="TonB-dependent receptor, plug domain"/>
    <property type="match status" value="1"/>
</dbReference>